<protein>
    <submittedName>
        <fullName evidence="2">PMT family protein</fullName>
    </submittedName>
</protein>
<feature type="transmembrane region" description="Helical" evidence="1">
    <location>
        <begin position="293"/>
        <end position="319"/>
    </location>
</feature>
<feature type="transmembrane region" description="Helical" evidence="1">
    <location>
        <begin position="141"/>
        <end position="165"/>
    </location>
</feature>
<feature type="transmembrane region" description="Helical" evidence="1">
    <location>
        <begin position="234"/>
        <end position="252"/>
    </location>
</feature>
<dbReference type="KEGG" id="cavi:CAV_1507"/>
<keyword evidence="3" id="KW-1185">Reference proteome</keyword>
<feature type="transmembrane region" description="Helical" evidence="1">
    <location>
        <begin position="261"/>
        <end position="281"/>
    </location>
</feature>
<dbReference type="EMBL" id="CP022347">
    <property type="protein sequence ID" value="ASQ31117.1"/>
    <property type="molecule type" value="Genomic_DNA"/>
</dbReference>
<feature type="transmembrane region" description="Helical" evidence="1">
    <location>
        <begin position="200"/>
        <end position="222"/>
    </location>
</feature>
<feature type="transmembrane region" description="Helical" evidence="1">
    <location>
        <begin position="93"/>
        <end position="112"/>
    </location>
</feature>
<evidence type="ECO:0000313" key="2">
    <source>
        <dbReference type="EMBL" id="ASQ31117.1"/>
    </source>
</evidence>
<feature type="transmembrane region" description="Helical" evidence="1">
    <location>
        <begin position="171"/>
        <end position="188"/>
    </location>
</feature>
<dbReference type="Proteomes" id="UP000201169">
    <property type="component" value="Chromosome"/>
</dbReference>
<name>A0A222MYN6_9BACT</name>
<dbReference type="AlphaFoldDB" id="A0A222MYN6"/>
<keyword evidence="1" id="KW-0812">Transmembrane</keyword>
<dbReference type="RefSeq" id="WP_094325926.1">
    <property type="nucleotide sequence ID" value="NZ_CP022347.1"/>
</dbReference>
<keyword evidence="1" id="KW-0472">Membrane</keyword>
<evidence type="ECO:0000313" key="3">
    <source>
        <dbReference type="Proteomes" id="UP000201169"/>
    </source>
</evidence>
<proteinExistence type="predicted"/>
<feature type="transmembrane region" description="Helical" evidence="1">
    <location>
        <begin position="64"/>
        <end position="86"/>
    </location>
</feature>
<evidence type="ECO:0000256" key="1">
    <source>
        <dbReference type="SAM" id="Phobius"/>
    </source>
</evidence>
<gene>
    <name evidence="2" type="ORF">CAV_1507</name>
</gene>
<sequence>MKNTLNLNIAPAVFVLLLVDLAALSYGASTLSISANEARVYFFDKNLLHYTLQASAYLFGENDFAIRIPFLFFHFCSCLLLFALALKLTKTAFDAFLSLLLFILLPGTVASALLANEASYVIFLSLCILCAYEYDKKLLFYVLLLLSVFVDKSFYILFLALFFYSLYKKDALLLCVTFILIVSSLYMYGFIDTSGRPQGYFLDTLGIFAACFSPLVFVYFFYVIYRLSLKGNKPLLWFIMSVTFIFCSLLSIRQKIYLDDFLPFCVICTPLLISTLMSSYRVRLPKFRLKYDILIQCSLIFLVLFYLLIIFNTSLYMYIKNPSKHFANDYHIAKELASELKKHKIYAINTKDSSMQLRLRFYGISNSSTLYLQKSKAKNSDIELSLGALKQYYKIQRKT</sequence>
<dbReference type="OrthoDB" id="5362731at2"/>
<reference evidence="2 3" key="1">
    <citation type="submission" date="2017-07" db="EMBL/GenBank/DDBJ databases">
        <title>Analysis of two Campylobacter avium genomes and identification of a novel hippuricase gene.</title>
        <authorList>
            <person name="Miller W.G."/>
            <person name="Chapman M.H."/>
            <person name="Yee E."/>
            <person name="Revez J."/>
            <person name="Bono J.L."/>
            <person name="Rossi M."/>
        </authorList>
    </citation>
    <scope>NUCLEOTIDE SEQUENCE [LARGE SCALE GENOMIC DNA]</scope>
    <source>
        <strain evidence="2 3">LMG 24591</strain>
    </source>
</reference>
<keyword evidence="1" id="KW-1133">Transmembrane helix</keyword>
<organism evidence="2 3">
    <name type="scientific">Campylobacter avium LMG 24591</name>
    <dbReference type="NCBI Taxonomy" id="522484"/>
    <lineage>
        <taxon>Bacteria</taxon>
        <taxon>Pseudomonadati</taxon>
        <taxon>Campylobacterota</taxon>
        <taxon>Epsilonproteobacteria</taxon>
        <taxon>Campylobacterales</taxon>
        <taxon>Campylobacteraceae</taxon>
        <taxon>Campylobacter</taxon>
    </lineage>
</organism>
<accession>A0A222MYN6</accession>